<evidence type="ECO:0000313" key="8">
    <source>
        <dbReference type="Proteomes" id="UP000261704"/>
    </source>
</evidence>
<dbReference type="GO" id="GO:0016491">
    <property type="term" value="F:oxidoreductase activity"/>
    <property type="evidence" value="ECO:0007669"/>
    <property type="project" value="UniProtKB-KW"/>
</dbReference>
<feature type="domain" description="FAD dependent oxidoreductase central" evidence="6">
    <location>
        <begin position="366"/>
        <end position="421"/>
    </location>
</feature>
<dbReference type="Pfam" id="PF16350">
    <property type="entry name" value="FAO_M"/>
    <property type="match status" value="1"/>
</dbReference>
<dbReference type="Pfam" id="PF01266">
    <property type="entry name" value="DAO"/>
    <property type="match status" value="1"/>
</dbReference>
<dbReference type="Gene3D" id="3.30.70.1400">
    <property type="entry name" value="Aminomethyltransferase beta-barrel domains"/>
    <property type="match status" value="1"/>
</dbReference>
<dbReference type="Gene3D" id="3.30.1360.120">
    <property type="entry name" value="Probable tRNA modification gtpase trme, domain 1"/>
    <property type="match status" value="1"/>
</dbReference>
<gene>
    <name evidence="7" type="ORF">BAR1_04865</name>
</gene>
<organism evidence="7 8">
    <name type="scientific">Profundibacter amoris</name>
    <dbReference type="NCBI Taxonomy" id="2171755"/>
    <lineage>
        <taxon>Bacteria</taxon>
        <taxon>Pseudomonadati</taxon>
        <taxon>Pseudomonadota</taxon>
        <taxon>Alphaproteobacteria</taxon>
        <taxon>Rhodobacterales</taxon>
        <taxon>Paracoccaceae</taxon>
        <taxon>Profundibacter</taxon>
    </lineage>
</organism>
<dbReference type="SUPFAM" id="SSF101790">
    <property type="entry name" value="Aminomethyltransferase beta-barrel domain"/>
    <property type="match status" value="1"/>
</dbReference>
<dbReference type="InterPro" id="IPR027266">
    <property type="entry name" value="TrmE/GcvT-like"/>
</dbReference>
<keyword evidence="8" id="KW-1185">Reference proteome</keyword>
<dbReference type="InterPro" id="IPR032503">
    <property type="entry name" value="FAO_M"/>
</dbReference>
<dbReference type="Gene3D" id="3.50.50.60">
    <property type="entry name" value="FAD/NAD(P)-binding domain"/>
    <property type="match status" value="1"/>
</dbReference>
<feature type="domain" description="FAD dependent oxidoreductase" evidence="3">
    <location>
        <begin position="9"/>
        <end position="363"/>
    </location>
</feature>
<evidence type="ECO:0000256" key="1">
    <source>
        <dbReference type="ARBA" id="ARBA00008609"/>
    </source>
</evidence>
<dbReference type="RefSeq" id="WP_118941976.1">
    <property type="nucleotide sequence ID" value="NZ_CP032125.1"/>
</dbReference>
<dbReference type="InterPro" id="IPR036188">
    <property type="entry name" value="FAD/NAD-bd_sf"/>
</dbReference>
<dbReference type="Gene3D" id="2.40.30.110">
    <property type="entry name" value="Aminomethyltransferase beta-barrel domains"/>
    <property type="match status" value="1"/>
</dbReference>
<dbReference type="SUPFAM" id="SSF51905">
    <property type="entry name" value="FAD/NAD(P)-binding domain"/>
    <property type="match status" value="1"/>
</dbReference>
<accession>A0A347UEP1</accession>
<sequence>MADHSVKHLIIGGGIIGCSIAYHLAKRGEKGVILLEKAALTEGATWHAAGLVGQLRSSRNTTRMLQRSVAMYDGLQAETGLASDWKKVGSLRLAASRDRMQEARRLATMARSFGLEMNIITPDEAKALFPYIDTTGLEGAAFIPSDGHVDPAGLCQSIAAGARLHGATLKQGVKVLDFTVVKGRVSGVITTDGTYEAETVTLASGMWSRELGAKLGLHIPACAVEHQYIVTEPIPDFPDDLPTLRDPDRLVYYKPDAGGRLVIGGYEDDTLPFGDRGIPGDFVRQLLPDNLDRFAPLAEMAAQVTPVVNEVGIRQVINGPIPYSADGDFVMGPVPDFSNLMLATGFLYGIAAGGGAGEMIAEWLIDGRPSLDLWPLDNRRFGPHHGARAFMYPRAVEHYAHHYKMRYPGAEAETARRLRLSPLYQRLKEKGAVYGSKNGWERPLWFAPEGVAPVDQLDFLHPGWKNYAAEEQHAVRNGVALCDQSSFAKFELVGTGALKALQRLAVSNMDKPVGSVIYTQLCNERGGIEADLTITRLAENHFYIVTGAGFGVHDSDWIRQHLPTDGTATLIEVTSARAVINIMGPKARDVLAAASESDVSNGAFPFATTRDIIVGAAPVRAIRIGYVGELGWELHVPTEYALHVYDRLCEHGAAHGIRDIGYRAIDGLRMEKGYLYWSADITPDYTPIEAGLGFRVHLKSKGDFIGRKVLEKQKLNGVQQRLCCFTSDVDLPLFGGETILHNGKVVSLVSSAAFGATVGKSIMLGYLPVALCDKSAFSLEVFGEQHAIICMNSPLYDAESKRLKS</sequence>
<dbReference type="SUPFAM" id="SSF103025">
    <property type="entry name" value="Folate-binding domain"/>
    <property type="match status" value="1"/>
</dbReference>
<dbReference type="InterPro" id="IPR029043">
    <property type="entry name" value="GcvT/YgfZ_C"/>
</dbReference>
<dbReference type="EMBL" id="CP032125">
    <property type="protein sequence ID" value="AXX97319.1"/>
    <property type="molecule type" value="Genomic_DNA"/>
</dbReference>
<dbReference type="KEGG" id="pamo:BAR1_04865"/>
<dbReference type="InterPro" id="IPR013977">
    <property type="entry name" value="GcvT_C"/>
</dbReference>
<dbReference type="PROSITE" id="PS51257">
    <property type="entry name" value="PROKAR_LIPOPROTEIN"/>
    <property type="match status" value="1"/>
</dbReference>
<comment type="similarity">
    <text evidence="1">Belongs to the GcvT family.</text>
</comment>
<feature type="domain" description="Aminomethyltransferase C-terminal" evidence="5">
    <location>
        <begin position="721"/>
        <end position="797"/>
    </location>
</feature>
<dbReference type="Proteomes" id="UP000261704">
    <property type="component" value="Chromosome"/>
</dbReference>
<dbReference type="OrthoDB" id="7156675at2"/>
<evidence type="ECO:0000259" key="4">
    <source>
        <dbReference type="Pfam" id="PF01571"/>
    </source>
</evidence>
<dbReference type="InterPro" id="IPR028896">
    <property type="entry name" value="GcvT/YgfZ/DmdA"/>
</dbReference>
<dbReference type="SUPFAM" id="SSF54373">
    <property type="entry name" value="FAD-linked reductases, C-terminal domain"/>
    <property type="match status" value="1"/>
</dbReference>
<name>A0A347UEP1_9RHOB</name>
<dbReference type="PANTHER" id="PTHR43757">
    <property type="entry name" value="AMINOMETHYLTRANSFERASE"/>
    <property type="match status" value="1"/>
</dbReference>
<dbReference type="InterPro" id="IPR006222">
    <property type="entry name" value="GCVT_N"/>
</dbReference>
<evidence type="ECO:0000259" key="6">
    <source>
        <dbReference type="Pfam" id="PF16350"/>
    </source>
</evidence>
<dbReference type="AlphaFoldDB" id="A0A347UEP1"/>
<reference evidence="7 8" key="1">
    <citation type="submission" date="2018-09" db="EMBL/GenBank/DDBJ databases">
        <title>Profundibacter amoris BAR1 gen. nov., sp. nov., a new member of the Roseobacter clade isolated at Lokis Castle Vent Field on the Arctic Mid-Oceanic Ridge.</title>
        <authorList>
            <person name="Le Moine Bauer S."/>
            <person name="Sjoeberg A.G."/>
            <person name="L'Haridon S."/>
            <person name="Stokke R."/>
            <person name="Roalkvam I."/>
            <person name="Steen I.H."/>
            <person name="Dahle H."/>
        </authorList>
    </citation>
    <scope>NUCLEOTIDE SEQUENCE [LARGE SCALE GENOMIC DNA]</scope>
    <source>
        <strain evidence="7 8">BAR1</strain>
    </source>
</reference>
<dbReference type="InterPro" id="IPR006076">
    <property type="entry name" value="FAD-dep_OxRdtase"/>
</dbReference>
<dbReference type="Pfam" id="PF08669">
    <property type="entry name" value="GCV_T_C"/>
    <property type="match status" value="1"/>
</dbReference>
<protein>
    <submittedName>
        <fullName evidence="7">FAD-dependent oxidoreductase</fullName>
    </submittedName>
</protein>
<proteinExistence type="inferred from homology"/>
<evidence type="ECO:0000313" key="7">
    <source>
        <dbReference type="EMBL" id="AXX97319.1"/>
    </source>
</evidence>
<evidence type="ECO:0000259" key="3">
    <source>
        <dbReference type="Pfam" id="PF01266"/>
    </source>
</evidence>
<feature type="domain" description="GCVT N-terminal" evidence="4">
    <location>
        <begin position="423"/>
        <end position="699"/>
    </location>
</feature>
<dbReference type="Gene3D" id="3.30.9.10">
    <property type="entry name" value="D-Amino Acid Oxidase, subunit A, domain 2"/>
    <property type="match status" value="1"/>
</dbReference>
<dbReference type="PANTHER" id="PTHR43757:SF11">
    <property type="entry name" value="SARCOSINE DEHYDROGENASE"/>
    <property type="match status" value="1"/>
</dbReference>
<evidence type="ECO:0000259" key="5">
    <source>
        <dbReference type="Pfam" id="PF08669"/>
    </source>
</evidence>
<keyword evidence="2" id="KW-0560">Oxidoreductase</keyword>
<dbReference type="Pfam" id="PF01571">
    <property type="entry name" value="GCV_T"/>
    <property type="match status" value="1"/>
</dbReference>
<evidence type="ECO:0000256" key="2">
    <source>
        <dbReference type="ARBA" id="ARBA00023002"/>
    </source>
</evidence>